<evidence type="ECO:0000256" key="1">
    <source>
        <dbReference type="ARBA" id="ARBA00009990"/>
    </source>
</evidence>
<protein>
    <recommendedName>
        <fullName evidence="6">Protein-export protein SecB</fullName>
    </recommendedName>
</protein>
<dbReference type="PANTHER" id="PTHR36918:SF1">
    <property type="entry name" value="PROTEIN-EXPORT PROTEIN SECB"/>
    <property type="match status" value="1"/>
</dbReference>
<dbReference type="Proteomes" id="UP000198620">
    <property type="component" value="Unassembled WGS sequence"/>
</dbReference>
<feature type="region of interest" description="Disordered" evidence="7">
    <location>
        <begin position="141"/>
        <end position="161"/>
    </location>
</feature>
<evidence type="ECO:0000256" key="5">
    <source>
        <dbReference type="ARBA" id="ARBA00023186"/>
    </source>
</evidence>
<dbReference type="RefSeq" id="WP_090829335.1">
    <property type="nucleotide sequence ID" value="NZ_FOBH01000012.1"/>
</dbReference>
<name>A0A1H7QJ48_9PROT</name>
<dbReference type="GO" id="GO:0051262">
    <property type="term" value="P:protein tetramerization"/>
    <property type="evidence" value="ECO:0007669"/>
    <property type="project" value="InterPro"/>
</dbReference>
<dbReference type="NCBIfam" id="TIGR00809">
    <property type="entry name" value="secB"/>
    <property type="match status" value="1"/>
</dbReference>
<dbReference type="STRING" id="1233.SAMN05216387_11238"/>
<dbReference type="InterPro" id="IPR003708">
    <property type="entry name" value="SecB"/>
</dbReference>
<proteinExistence type="inferred from homology"/>
<comment type="function">
    <text evidence="6">One of the proteins required for the normal export of preproteins out of the cell cytoplasm. It is a molecular chaperone that binds to a subset of precursor proteins, maintaining them in a translocation-competent state. It also specifically binds to its receptor SecA.</text>
</comment>
<keyword evidence="6" id="KW-0963">Cytoplasm</keyword>
<organism evidence="8 9">
    <name type="scientific">Nitrosovibrio tenuis</name>
    <dbReference type="NCBI Taxonomy" id="1233"/>
    <lineage>
        <taxon>Bacteria</taxon>
        <taxon>Pseudomonadati</taxon>
        <taxon>Pseudomonadota</taxon>
        <taxon>Betaproteobacteria</taxon>
        <taxon>Nitrosomonadales</taxon>
        <taxon>Nitrosomonadaceae</taxon>
        <taxon>Nitrosovibrio</taxon>
    </lineage>
</organism>
<sequence length="161" mass="18182">MNNQQQQPVFSIEKIYVKDLSLEIPNAPRIFLERETPEVNIQLHTKGERVDEGMYEVVLTITVTAKVKDKTMFLVEVQQAGIFQIRHVPEADMDPVLGIACPNIIFPYLRESVSDIVTRAGFHAVILNPVNFEALYHQGKQQAEKSATPGETAEEPQKVTH</sequence>
<dbReference type="GO" id="GO:0006457">
    <property type="term" value="P:protein folding"/>
    <property type="evidence" value="ECO:0007669"/>
    <property type="project" value="UniProtKB-UniRule"/>
</dbReference>
<dbReference type="NCBIfam" id="NF004392">
    <property type="entry name" value="PRK05751.1-3"/>
    <property type="match status" value="1"/>
</dbReference>
<dbReference type="Pfam" id="PF02556">
    <property type="entry name" value="SecB"/>
    <property type="match status" value="1"/>
</dbReference>
<evidence type="ECO:0000313" key="8">
    <source>
        <dbReference type="EMBL" id="SEL48002.1"/>
    </source>
</evidence>
<dbReference type="GO" id="GO:0005737">
    <property type="term" value="C:cytoplasm"/>
    <property type="evidence" value="ECO:0007669"/>
    <property type="project" value="UniProtKB-SubCell"/>
</dbReference>
<dbReference type="Gene3D" id="3.10.420.10">
    <property type="entry name" value="SecB-like"/>
    <property type="match status" value="1"/>
</dbReference>
<dbReference type="GO" id="GO:0051082">
    <property type="term" value="F:unfolded protein binding"/>
    <property type="evidence" value="ECO:0007669"/>
    <property type="project" value="InterPro"/>
</dbReference>
<reference evidence="8 9" key="1">
    <citation type="submission" date="2016-10" db="EMBL/GenBank/DDBJ databases">
        <authorList>
            <person name="de Groot N.N."/>
        </authorList>
    </citation>
    <scope>NUCLEOTIDE SEQUENCE [LARGE SCALE GENOMIC DNA]</scope>
    <source>
        <strain evidence="8 9">Nv1</strain>
    </source>
</reference>
<comment type="subcellular location">
    <subcellularLocation>
        <location evidence="6">Cytoplasm</location>
    </subcellularLocation>
</comment>
<dbReference type="NCBIfam" id="NF004394">
    <property type="entry name" value="PRK05751.1-5"/>
    <property type="match status" value="1"/>
</dbReference>
<keyword evidence="3 6" id="KW-0653">Protein transport</keyword>
<evidence type="ECO:0000256" key="4">
    <source>
        <dbReference type="ARBA" id="ARBA00023010"/>
    </source>
</evidence>
<evidence type="ECO:0000256" key="7">
    <source>
        <dbReference type="SAM" id="MobiDB-lite"/>
    </source>
</evidence>
<dbReference type="OrthoDB" id="9795145at2"/>
<evidence type="ECO:0000256" key="3">
    <source>
        <dbReference type="ARBA" id="ARBA00022927"/>
    </source>
</evidence>
<keyword evidence="4 6" id="KW-0811">Translocation</keyword>
<dbReference type="NCBIfam" id="NF004393">
    <property type="entry name" value="PRK05751.1-4"/>
    <property type="match status" value="1"/>
</dbReference>
<dbReference type="PRINTS" id="PR01594">
    <property type="entry name" value="SECBCHAPRONE"/>
</dbReference>
<dbReference type="EMBL" id="FOBH01000012">
    <property type="protein sequence ID" value="SEL48002.1"/>
    <property type="molecule type" value="Genomic_DNA"/>
</dbReference>
<dbReference type="HAMAP" id="MF_00821">
    <property type="entry name" value="SecB"/>
    <property type="match status" value="1"/>
</dbReference>
<keyword evidence="9" id="KW-1185">Reference proteome</keyword>
<evidence type="ECO:0000256" key="2">
    <source>
        <dbReference type="ARBA" id="ARBA00022448"/>
    </source>
</evidence>
<evidence type="ECO:0000313" key="9">
    <source>
        <dbReference type="Proteomes" id="UP000198620"/>
    </source>
</evidence>
<evidence type="ECO:0000256" key="6">
    <source>
        <dbReference type="HAMAP-Rule" id="MF_00821"/>
    </source>
</evidence>
<accession>A0A1H7QJ48</accession>
<keyword evidence="5 6" id="KW-0143">Chaperone</keyword>
<dbReference type="SUPFAM" id="SSF54611">
    <property type="entry name" value="SecB-like"/>
    <property type="match status" value="1"/>
</dbReference>
<comment type="subunit">
    <text evidence="6">Homotetramer, a dimer of dimers. One homotetramer interacts with 1 SecA dimer.</text>
</comment>
<comment type="similarity">
    <text evidence="1 6">Belongs to the SecB family.</text>
</comment>
<dbReference type="InterPro" id="IPR035958">
    <property type="entry name" value="SecB-like_sf"/>
</dbReference>
<gene>
    <name evidence="6" type="primary">secB</name>
    <name evidence="8" type="ORF">SAMN05216387_11238</name>
</gene>
<keyword evidence="2 6" id="KW-0813">Transport</keyword>
<dbReference type="PANTHER" id="PTHR36918">
    <property type="match status" value="1"/>
</dbReference>
<dbReference type="AlphaFoldDB" id="A0A1H7QJ48"/>
<dbReference type="GO" id="GO:0015031">
    <property type="term" value="P:protein transport"/>
    <property type="evidence" value="ECO:0007669"/>
    <property type="project" value="UniProtKB-UniRule"/>
</dbReference>